<feature type="non-terminal residue" evidence="9">
    <location>
        <position position="171"/>
    </location>
</feature>
<reference evidence="9 10" key="1">
    <citation type="journal article" date="2018" name="G3 (Bethesda)">
        <title>Phylogenetic and Phylogenomic Definition of Rhizopus Species.</title>
        <authorList>
            <person name="Gryganskyi A.P."/>
            <person name="Golan J."/>
            <person name="Dolatabadi S."/>
            <person name="Mondo S."/>
            <person name="Robb S."/>
            <person name="Idnurm A."/>
            <person name="Muszewska A."/>
            <person name="Steczkiewicz K."/>
            <person name="Masonjones S."/>
            <person name="Liao H.L."/>
            <person name="Gajdeczka M.T."/>
            <person name="Anike F."/>
            <person name="Vuek A."/>
            <person name="Anishchenko I.M."/>
            <person name="Voigt K."/>
            <person name="de Hoog G.S."/>
            <person name="Smith M.E."/>
            <person name="Heitman J."/>
            <person name="Vilgalys R."/>
            <person name="Stajich J.E."/>
        </authorList>
    </citation>
    <scope>NUCLEOTIDE SEQUENCE [LARGE SCALE GENOMIC DNA]</scope>
    <source>
        <strain evidence="9 10">LSU 92-RS-03</strain>
    </source>
</reference>
<dbReference type="AlphaFoldDB" id="A0A367KIR9"/>
<dbReference type="SUPFAM" id="SSF53448">
    <property type="entry name" value="Nucleotide-diphospho-sugar transferases"/>
    <property type="match status" value="1"/>
</dbReference>
<dbReference type="GO" id="GO:0000139">
    <property type="term" value="C:Golgi membrane"/>
    <property type="evidence" value="ECO:0007669"/>
    <property type="project" value="UniProtKB-SubCell"/>
</dbReference>
<evidence type="ECO:0000313" key="10">
    <source>
        <dbReference type="Proteomes" id="UP000253551"/>
    </source>
</evidence>
<comment type="caution">
    <text evidence="9">The sequence shown here is derived from an EMBL/GenBank/DDBJ whole genome shotgun (WGS) entry which is preliminary data.</text>
</comment>
<evidence type="ECO:0000256" key="4">
    <source>
        <dbReference type="ARBA" id="ARBA00022692"/>
    </source>
</evidence>
<evidence type="ECO:0000313" key="9">
    <source>
        <dbReference type="EMBL" id="RCI02096.1"/>
    </source>
</evidence>
<evidence type="ECO:0000256" key="3">
    <source>
        <dbReference type="ARBA" id="ARBA00022679"/>
    </source>
</evidence>
<keyword evidence="6" id="KW-1133">Transmembrane helix</keyword>
<dbReference type="EMBL" id="PJQM01001533">
    <property type="protein sequence ID" value="RCI02096.1"/>
    <property type="molecule type" value="Genomic_DNA"/>
</dbReference>
<keyword evidence="5" id="KW-0735">Signal-anchor</keyword>
<dbReference type="PANTHER" id="PTHR31646:SF1">
    <property type="entry name" value="ALPHA-1,2-MANNOSYLTRANSFERASE MNN2"/>
    <property type="match status" value="1"/>
</dbReference>
<evidence type="ECO:0000256" key="6">
    <source>
        <dbReference type="ARBA" id="ARBA00022989"/>
    </source>
</evidence>
<comment type="subcellular location">
    <subcellularLocation>
        <location evidence="1">Golgi apparatus membrane</location>
        <topology evidence="1">Single-pass type II membrane protein</topology>
    </subcellularLocation>
</comment>
<keyword evidence="7" id="KW-0333">Golgi apparatus</keyword>
<dbReference type="InterPro" id="IPR029044">
    <property type="entry name" value="Nucleotide-diphossugar_trans"/>
</dbReference>
<evidence type="ECO:0000256" key="2">
    <source>
        <dbReference type="ARBA" id="ARBA00009105"/>
    </source>
</evidence>
<name>A0A367KIR9_RHIST</name>
<keyword evidence="4" id="KW-0812">Transmembrane</keyword>
<sequence length="171" mass="19801">MLINNLASRHTEVPAFTGDRGIVLVAGNKDTLARTLTTIRLLRNEYHCMLPIEVWHLHDEQPDANIKQELEKLDAHARDLSNLDLIQPITKRRDAEKQFQIKAAAIINSAFEQVLYLDSDNVPVQDPTFLFDTPEYQNSGALFWPDFWKTHGENKIFDILDIECQDDWEQE</sequence>
<keyword evidence="3" id="KW-0808">Transferase</keyword>
<accession>A0A367KIR9</accession>
<evidence type="ECO:0000256" key="1">
    <source>
        <dbReference type="ARBA" id="ARBA00004323"/>
    </source>
</evidence>
<evidence type="ECO:0000256" key="8">
    <source>
        <dbReference type="ARBA" id="ARBA00023136"/>
    </source>
</evidence>
<protein>
    <submittedName>
        <fullName evidence="9">Uncharacterized protein</fullName>
    </submittedName>
</protein>
<keyword evidence="10" id="KW-1185">Reference proteome</keyword>
<dbReference type="Gene3D" id="3.90.550.10">
    <property type="entry name" value="Spore Coat Polysaccharide Biosynthesis Protein SpsA, Chain A"/>
    <property type="match status" value="1"/>
</dbReference>
<dbReference type="STRING" id="4846.A0A367KIR9"/>
<dbReference type="InterPro" id="IPR022751">
    <property type="entry name" value="Alpha_mannosyltransferase"/>
</dbReference>
<dbReference type="GO" id="GO:0046354">
    <property type="term" value="P:mannan biosynthetic process"/>
    <property type="evidence" value="ECO:0007669"/>
    <property type="project" value="TreeGrafter"/>
</dbReference>
<proteinExistence type="inferred from homology"/>
<organism evidence="9 10">
    <name type="scientific">Rhizopus stolonifer</name>
    <name type="common">Rhizopus nigricans</name>
    <dbReference type="NCBI Taxonomy" id="4846"/>
    <lineage>
        <taxon>Eukaryota</taxon>
        <taxon>Fungi</taxon>
        <taxon>Fungi incertae sedis</taxon>
        <taxon>Mucoromycota</taxon>
        <taxon>Mucoromycotina</taxon>
        <taxon>Mucoromycetes</taxon>
        <taxon>Mucorales</taxon>
        <taxon>Mucorineae</taxon>
        <taxon>Rhizopodaceae</taxon>
        <taxon>Rhizopus</taxon>
    </lineage>
</organism>
<dbReference type="PANTHER" id="PTHR31646">
    <property type="entry name" value="ALPHA-1,2-MANNOSYLTRANSFERASE MNN2"/>
    <property type="match status" value="1"/>
</dbReference>
<dbReference type="Pfam" id="PF11051">
    <property type="entry name" value="Mannosyl_trans3"/>
    <property type="match status" value="1"/>
</dbReference>
<dbReference type="GO" id="GO:0000026">
    <property type="term" value="F:alpha-1,2-mannosyltransferase activity"/>
    <property type="evidence" value="ECO:0007669"/>
    <property type="project" value="TreeGrafter"/>
</dbReference>
<gene>
    <name evidence="9" type="ORF">CU098_003720</name>
</gene>
<comment type="similarity">
    <text evidence="2">Belongs to the MNN1/MNT family.</text>
</comment>
<dbReference type="OrthoDB" id="430354at2759"/>
<keyword evidence="8" id="KW-0472">Membrane</keyword>
<evidence type="ECO:0000256" key="7">
    <source>
        <dbReference type="ARBA" id="ARBA00023034"/>
    </source>
</evidence>
<evidence type="ECO:0000256" key="5">
    <source>
        <dbReference type="ARBA" id="ARBA00022968"/>
    </source>
</evidence>
<dbReference type="Proteomes" id="UP000253551">
    <property type="component" value="Unassembled WGS sequence"/>
</dbReference>